<accession>A0A9W8TG66</accession>
<dbReference type="Gene3D" id="3.40.50.720">
    <property type="entry name" value="NAD(P)-binding Rossmann-like Domain"/>
    <property type="match status" value="1"/>
</dbReference>
<gene>
    <name evidence="4" type="ORF">NLJ89_g750</name>
</gene>
<comment type="caution">
    <text evidence="4">The sequence shown here is derived from an EMBL/GenBank/DDBJ whole genome shotgun (WGS) entry which is preliminary data.</text>
</comment>
<evidence type="ECO:0000256" key="2">
    <source>
        <dbReference type="ARBA" id="ARBA00023445"/>
    </source>
</evidence>
<protein>
    <recommendedName>
        <fullName evidence="3">NAD-dependent epimerase/dehydratase domain-containing protein</fullName>
    </recommendedName>
</protein>
<evidence type="ECO:0000313" key="4">
    <source>
        <dbReference type="EMBL" id="KAJ3517033.1"/>
    </source>
</evidence>
<dbReference type="SUPFAM" id="SSF51735">
    <property type="entry name" value="NAD(P)-binding Rossmann-fold domains"/>
    <property type="match status" value="1"/>
</dbReference>
<dbReference type="InterPro" id="IPR036291">
    <property type="entry name" value="NAD(P)-bd_dom_sf"/>
</dbReference>
<dbReference type="GO" id="GO:0003676">
    <property type="term" value="F:nucleic acid binding"/>
    <property type="evidence" value="ECO:0007669"/>
    <property type="project" value="InterPro"/>
</dbReference>
<dbReference type="PROSITE" id="PS00092">
    <property type="entry name" value="N6_MTASE"/>
    <property type="match status" value="1"/>
</dbReference>
<organism evidence="4 5">
    <name type="scientific">Agrocybe chaxingu</name>
    <dbReference type="NCBI Taxonomy" id="84603"/>
    <lineage>
        <taxon>Eukaryota</taxon>
        <taxon>Fungi</taxon>
        <taxon>Dikarya</taxon>
        <taxon>Basidiomycota</taxon>
        <taxon>Agaricomycotina</taxon>
        <taxon>Agaricomycetes</taxon>
        <taxon>Agaricomycetidae</taxon>
        <taxon>Agaricales</taxon>
        <taxon>Agaricineae</taxon>
        <taxon>Strophariaceae</taxon>
        <taxon>Agrocybe</taxon>
    </lineage>
</organism>
<feature type="domain" description="NAD-dependent epimerase/dehydratase" evidence="3">
    <location>
        <begin position="10"/>
        <end position="273"/>
    </location>
</feature>
<dbReference type="GO" id="GO:0016616">
    <property type="term" value="F:oxidoreductase activity, acting on the CH-OH group of donors, NAD or NADP as acceptor"/>
    <property type="evidence" value="ECO:0007669"/>
    <property type="project" value="TreeGrafter"/>
</dbReference>
<dbReference type="PANTHER" id="PTHR10366">
    <property type="entry name" value="NAD DEPENDENT EPIMERASE/DEHYDRATASE"/>
    <property type="match status" value="1"/>
</dbReference>
<dbReference type="AlphaFoldDB" id="A0A9W8TG66"/>
<sequence>MPTVPQGGKVLVSGANGYIAMWTVKILLERGYRVRGIVRSADKGKFMSDYFAKLGYAEAFEFAIVEDIVKEGAFDEVVKDVDAIEHMASPFHFNVSDPQGKSLKFFKPAIQGTVGILKSAVKNAARVKRIVITSSCASVLTPGLSVPKVFSENDWNEASPKEVEELGSKSPGASIYRASKTLAEKAAWEFYNQHKSQVHWDLAVINPPFVFGPAIHDVTSLKSLNTSLQSWYDVVVSDSPKTKEVLLQTIAWVDVRDTALAHVLAIEKEAAGGERIITTSGSSIWQEWIDAANSLNPNPLPSHKLAVGLPEISRGEKVYLISYDKSKEERLLGIKFNTIVETTKATLEDFARRGW</sequence>
<evidence type="ECO:0000256" key="1">
    <source>
        <dbReference type="ARBA" id="ARBA00023002"/>
    </source>
</evidence>
<dbReference type="Pfam" id="PF01370">
    <property type="entry name" value="Epimerase"/>
    <property type="match status" value="1"/>
</dbReference>
<dbReference type="PANTHER" id="PTHR10366:SF564">
    <property type="entry name" value="STEROL-4-ALPHA-CARBOXYLATE 3-DEHYDROGENASE, DECARBOXYLATING"/>
    <property type="match status" value="1"/>
</dbReference>
<keyword evidence="1" id="KW-0560">Oxidoreductase</keyword>
<evidence type="ECO:0000313" key="5">
    <source>
        <dbReference type="Proteomes" id="UP001148786"/>
    </source>
</evidence>
<name>A0A9W8TG66_9AGAR</name>
<dbReference type="InterPro" id="IPR001509">
    <property type="entry name" value="Epimerase_deHydtase"/>
</dbReference>
<proteinExistence type="inferred from homology"/>
<dbReference type="InterPro" id="IPR050425">
    <property type="entry name" value="NAD(P)_dehydrat-like"/>
</dbReference>
<dbReference type="Proteomes" id="UP001148786">
    <property type="component" value="Unassembled WGS sequence"/>
</dbReference>
<dbReference type="GO" id="GO:0008168">
    <property type="term" value="F:methyltransferase activity"/>
    <property type="evidence" value="ECO:0007669"/>
    <property type="project" value="InterPro"/>
</dbReference>
<dbReference type="GO" id="GO:0032259">
    <property type="term" value="P:methylation"/>
    <property type="evidence" value="ECO:0007669"/>
    <property type="project" value="InterPro"/>
</dbReference>
<evidence type="ECO:0000259" key="3">
    <source>
        <dbReference type="Pfam" id="PF01370"/>
    </source>
</evidence>
<dbReference type="EMBL" id="JANKHO010000033">
    <property type="protein sequence ID" value="KAJ3517033.1"/>
    <property type="molecule type" value="Genomic_DNA"/>
</dbReference>
<dbReference type="OrthoDB" id="2735536at2759"/>
<keyword evidence="5" id="KW-1185">Reference proteome</keyword>
<comment type="similarity">
    <text evidence="2">Belongs to the NAD(P)-dependent epimerase/dehydratase family. Dihydroflavonol-4-reductase subfamily.</text>
</comment>
<dbReference type="InterPro" id="IPR002052">
    <property type="entry name" value="DNA_methylase_N6_adenine_CS"/>
</dbReference>
<reference evidence="4" key="1">
    <citation type="submission" date="2022-07" db="EMBL/GenBank/DDBJ databases">
        <title>Genome Sequence of Agrocybe chaxingu.</title>
        <authorList>
            <person name="Buettner E."/>
        </authorList>
    </citation>
    <scope>NUCLEOTIDE SEQUENCE</scope>
    <source>
        <strain evidence="4">MP-N11</strain>
    </source>
</reference>